<dbReference type="Gene3D" id="1.10.10.10">
    <property type="entry name" value="Winged helix-like DNA-binding domain superfamily/Winged helix DNA-binding domain"/>
    <property type="match status" value="1"/>
</dbReference>
<keyword evidence="7" id="KW-0378">Hydrolase</keyword>
<keyword evidence="12" id="KW-0233">DNA recombination</keyword>
<dbReference type="InterPro" id="IPR036388">
    <property type="entry name" value="WH-like_DNA-bd_sf"/>
</dbReference>
<accession>A0A1Y0ITW4</accession>
<dbReference type="Proteomes" id="UP000195437">
    <property type="component" value="Chromosome"/>
</dbReference>
<dbReference type="GO" id="GO:0046872">
    <property type="term" value="F:metal ion binding"/>
    <property type="evidence" value="ECO:0007669"/>
    <property type="project" value="UniProtKB-KW"/>
</dbReference>
<evidence type="ECO:0000256" key="11">
    <source>
        <dbReference type="ARBA" id="ARBA00023125"/>
    </source>
</evidence>
<dbReference type="GO" id="GO:0016787">
    <property type="term" value="F:hydrolase activity"/>
    <property type="evidence" value="ECO:0007669"/>
    <property type="project" value="UniProtKB-KW"/>
</dbReference>
<dbReference type="GO" id="GO:0009432">
    <property type="term" value="P:SOS response"/>
    <property type="evidence" value="ECO:0007669"/>
    <property type="project" value="UniProtKB-UniRule"/>
</dbReference>
<evidence type="ECO:0000256" key="17">
    <source>
        <dbReference type="SAM" id="MobiDB-lite"/>
    </source>
</evidence>
<comment type="catalytic activity">
    <reaction evidence="15">
        <text>Couples ATP hydrolysis with the unwinding of duplex DNA by translocating in the 3'-5' direction.</text>
        <dbReference type="EC" id="5.6.2.4"/>
    </reaction>
</comment>
<evidence type="ECO:0000256" key="15">
    <source>
        <dbReference type="ARBA" id="ARBA00034617"/>
    </source>
</evidence>
<comment type="cofactor">
    <cofactor evidence="2">
        <name>Zn(2+)</name>
        <dbReference type="ChEBI" id="CHEBI:29105"/>
    </cofactor>
</comment>
<evidence type="ECO:0000259" key="20">
    <source>
        <dbReference type="PROSITE" id="PS51194"/>
    </source>
</evidence>
<keyword evidence="13" id="KW-0234">DNA repair</keyword>
<dbReference type="PROSITE" id="PS50967">
    <property type="entry name" value="HRDC"/>
    <property type="match status" value="1"/>
</dbReference>
<evidence type="ECO:0000256" key="2">
    <source>
        <dbReference type="ARBA" id="ARBA00001947"/>
    </source>
</evidence>
<dbReference type="FunFam" id="1.10.150.80:FF:000002">
    <property type="entry name" value="ATP-dependent DNA helicase RecQ"/>
    <property type="match status" value="1"/>
</dbReference>
<feature type="region of interest" description="Disordered" evidence="17">
    <location>
        <begin position="594"/>
        <end position="613"/>
    </location>
</feature>
<evidence type="ECO:0000256" key="9">
    <source>
        <dbReference type="ARBA" id="ARBA00022833"/>
    </source>
</evidence>
<feature type="domain" description="Helicase ATP-binding" evidence="19">
    <location>
        <begin position="26"/>
        <end position="195"/>
    </location>
</feature>
<dbReference type="EMBL" id="CP021434">
    <property type="protein sequence ID" value="ARU63991.1"/>
    <property type="molecule type" value="Genomic_DNA"/>
</dbReference>
<dbReference type="Gene3D" id="1.10.150.80">
    <property type="entry name" value="HRDC domain"/>
    <property type="match status" value="1"/>
</dbReference>
<dbReference type="Pfam" id="PF00271">
    <property type="entry name" value="Helicase_C"/>
    <property type="match status" value="1"/>
</dbReference>
<evidence type="ECO:0000256" key="10">
    <source>
        <dbReference type="ARBA" id="ARBA00022840"/>
    </source>
</evidence>
<dbReference type="GO" id="GO:0005524">
    <property type="term" value="F:ATP binding"/>
    <property type="evidence" value="ECO:0007669"/>
    <property type="project" value="UniProtKB-KW"/>
</dbReference>
<dbReference type="PANTHER" id="PTHR13710">
    <property type="entry name" value="DNA HELICASE RECQ FAMILY MEMBER"/>
    <property type="match status" value="1"/>
</dbReference>
<dbReference type="CDD" id="cd17920">
    <property type="entry name" value="DEXHc_RecQ"/>
    <property type="match status" value="1"/>
</dbReference>
<dbReference type="SUPFAM" id="SSF47819">
    <property type="entry name" value="HRDC-like"/>
    <property type="match status" value="1"/>
</dbReference>
<sequence>MFEQALHLLKKYYGYDSFRKGQERIIASILSGHDVLGIMPTGGGKSICYQIPALLLPGVTLVISPLISLMKDQVDALTSIDIPATYINSSLTQSQAEERMEAARHGAYKLIYIAPERLDSERFRSQLETLPISMIAIDEAHCISQWGHDFRPSYLAVPKVLDLLPQRPLVTAFTATATTEVTLDIVELLGIDPEYSFVTGFNRENLTFKVLRGENKRDFVLHYLEQVREQAGVIYAATRKEVDTLHAELLQRGFTAGKYHAGLSDEEKTLYQEQFLYDDIRIMVATNAFGMGIDKSNVRYVLHVNLPKNMESYYQEAGRAGRDGEPSECILLYHPQDVQLQKFLIEQSVMAPERKPQEYKKLQTMVDFSHTTRCLRNYILEYFDDEAVEPCGVCSNCKDESELKDITVEAQKIFSCIYRMKERFGASLVAQVLKGSANKKVLQFGFDKLPTYGLMKSYKEKEITDLIHVLIAEGYLVLTDGQYPVVRLDAQAAQVLKGQAQVLQKIRLRPEKTVSGDNTLFERLRELRKEISQREKVPPYIIFSDSTLRELSEYCPTDEAAMLGVKGIGEGKMARYGTPFLQLLQEYAQERGITSTRTPAPAAQEGAAGDETPSHLKSYQLFQDGLSLAEVADERGLKPVTVQDHIIRAISEGQPVQWERIIPPEQESLILAAIDELGAETLKPLKEALPGDVDYFAIKGVLCKRSLQHA</sequence>
<dbReference type="Pfam" id="PF09382">
    <property type="entry name" value="RQC"/>
    <property type="match status" value="1"/>
</dbReference>
<gene>
    <name evidence="21" type="ORF">CBW65_21010</name>
</gene>
<dbReference type="PANTHER" id="PTHR13710:SF105">
    <property type="entry name" value="ATP-DEPENDENT DNA HELICASE Q1"/>
    <property type="match status" value="1"/>
</dbReference>
<dbReference type="Gene3D" id="3.40.50.300">
    <property type="entry name" value="P-loop containing nucleotide triphosphate hydrolases"/>
    <property type="match status" value="2"/>
</dbReference>
<dbReference type="Pfam" id="PF16124">
    <property type="entry name" value="RecQ_Zn_bind"/>
    <property type="match status" value="1"/>
</dbReference>
<feature type="domain" description="Helicase C-terminal" evidence="20">
    <location>
        <begin position="219"/>
        <end position="363"/>
    </location>
</feature>
<comment type="cofactor">
    <cofactor evidence="1">
        <name>Mg(2+)</name>
        <dbReference type="ChEBI" id="CHEBI:18420"/>
    </cofactor>
</comment>
<evidence type="ECO:0000313" key="21">
    <source>
        <dbReference type="EMBL" id="ARU63991.1"/>
    </source>
</evidence>
<evidence type="ECO:0000256" key="7">
    <source>
        <dbReference type="ARBA" id="ARBA00022801"/>
    </source>
</evidence>
<dbReference type="InterPro" id="IPR010997">
    <property type="entry name" value="HRDC-like_sf"/>
</dbReference>
<dbReference type="Pfam" id="PF14493">
    <property type="entry name" value="HTH_40"/>
    <property type="match status" value="1"/>
</dbReference>
<evidence type="ECO:0000313" key="22">
    <source>
        <dbReference type="Proteomes" id="UP000195437"/>
    </source>
</evidence>
<keyword evidence="5" id="KW-0547">Nucleotide-binding</keyword>
<dbReference type="InterPro" id="IPR014001">
    <property type="entry name" value="Helicase_ATP-bd"/>
</dbReference>
<evidence type="ECO:0000256" key="16">
    <source>
        <dbReference type="NCBIfam" id="TIGR01389"/>
    </source>
</evidence>
<keyword evidence="10" id="KW-0067">ATP-binding</keyword>
<dbReference type="GO" id="GO:0005737">
    <property type="term" value="C:cytoplasm"/>
    <property type="evidence" value="ECO:0007669"/>
    <property type="project" value="TreeGrafter"/>
</dbReference>
<dbReference type="FunFam" id="3.40.50.300:FF:000296">
    <property type="entry name" value="ATP-dependent DNA helicase RecQ"/>
    <property type="match status" value="1"/>
</dbReference>
<dbReference type="Pfam" id="PF00270">
    <property type="entry name" value="DEAD"/>
    <property type="match status" value="1"/>
</dbReference>
<dbReference type="PROSITE" id="PS51194">
    <property type="entry name" value="HELICASE_CTER"/>
    <property type="match status" value="1"/>
</dbReference>
<evidence type="ECO:0000256" key="8">
    <source>
        <dbReference type="ARBA" id="ARBA00022806"/>
    </source>
</evidence>
<evidence type="ECO:0000259" key="18">
    <source>
        <dbReference type="PROSITE" id="PS50967"/>
    </source>
</evidence>
<keyword evidence="9" id="KW-0862">Zinc</keyword>
<dbReference type="SMART" id="SM00341">
    <property type="entry name" value="HRDC"/>
    <property type="match status" value="1"/>
</dbReference>
<evidence type="ECO:0000256" key="3">
    <source>
        <dbReference type="ARBA" id="ARBA00005446"/>
    </source>
</evidence>
<evidence type="ECO:0000256" key="1">
    <source>
        <dbReference type="ARBA" id="ARBA00001946"/>
    </source>
</evidence>
<dbReference type="CDD" id="cd18794">
    <property type="entry name" value="SF2_C_RecQ"/>
    <property type="match status" value="1"/>
</dbReference>
<dbReference type="SMART" id="SM00956">
    <property type="entry name" value="RQC"/>
    <property type="match status" value="1"/>
</dbReference>
<keyword evidence="4" id="KW-0479">Metal-binding</keyword>
<dbReference type="SMART" id="SM00487">
    <property type="entry name" value="DEXDc"/>
    <property type="match status" value="1"/>
</dbReference>
<dbReference type="SMART" id="SM00490">
    <property type="entry name" value="HELICc"/>
    <property type="match status" value="1"/>
</dbReference>
<evidence type="ECO:0000256" key="12">
    <source>
        <dbReference type="ARBA" id="ARBA00023172"/>
    </source>
</evidence>
<dbReference type="GO" id="GO:0006260">
    <property type="term" value="P:DNA replication"/>
    <property type="evidence" value="ECO:0007669"/>
    <property type="project" value="InterPro"/>
</dbReference>
<proteinExistence type="inferred from homology"/>
<dbReference type="InterPro" id="IPR001650">
    <property type="entry name" value="Helicase_C-like"/>
</dbReference>
<evidence type="ECO:0000256" key="13">
    <source>
        <dbReference type="ARBA" id="ARBA00023204"/>
    </source>
</evidence>
<dbReference type="RefSeq" id="WP_087459325.1">
    <property type="nucleotide sequence ID" value="NZ_CP021434.1"/>
</dbReference>
<keyword evidence="11" id="KW-0238">DNA-binding</keyword>
<dbReference type="GO" id="GO:0043590">
    <property type="term" value="C:bacterial nucleoid"/>
    <property type="evidence" value="ECO:0007669"/>
    <property type="project" value="TreeGrafter"/>
</dbReference>
<reference evidence="22" key="1">
    <citation type="submission" date="2017-05" db="EMBL/GenBank/DDBJ databases">
        <authorList>
            <person name="Sung H."/>
        </authorList>
    </citation>
    <scope>NUCLEOTIDE SEQUENCE [LARGE SCALE GENOMIC DNA]</scope>
    <source>
        <strain evidence="22">AR23208</strain>
    </source>
</reference>
<dbReference type="GO" id="GO:0003677">
    <property type="term" value="F:DNA binding"/>
    <property type="evidence" value="ECO:0007669"/>
    <property type="project" value="UniProtKB-KW"/>
</dbReference>
<dbReference type="Pfam" id="PF00570">
    <property type="entry name" value="HRDC"/>
    <property type="match status" value="1"/>
</dbReference>
<dbReference type="InterPro" id="IPR027417">
    <property type="entry name" value="P-loop_NTPase"/>
</dbReference>
<dbReference type="GO" id="GO:0006310">
    <property type="term" value="P:DNA recombination"/>
    <property type="evidence" value="ECO:0007669"/>
    <property type="project" value="UniProtKB-UniRule"/>
</dbReference>
<feature type="domain" description="HRDC" evidence="18">
    <location>
        <begin position="514"/>
        <end position="594"/>
    </location>
</feature>
<evidence type="ECO:0000256" key="14">
    <source>
        <dbReference type="ARBA" id="ARBA00023235"/>
    </source>
</evidence>
<dbReference type="InterPro" id="IPR002121">
    <property type="entry name" value="HRDC_dom"/>
</dbReference>
<protein>
    <recommendedName>
        <fullName evidence="16">DNA helicase RecQ</fullName>
        <ecNumber evidence="16">5.6.2.4</ecNumber>
    </recommendedName>
</protein>
<keyword evidence="8 21" id="KW-0347">Helicase</keyword>
<dbReference type="EC" id="5.6.2.4" evidence="16"/>
<evidence type="ECO:0000256" key="4">
    <source>
        <dbReference type="ARBA" id="ARBA00022723"/>
    </source>
</evidence>
<dbReference type="KEGG" id="tum:CBW65_21010"/>
<dbReference type="OrthoDB" id="9763310at2"/>
<dbReference type="NCBIfam" id="TIGR01389">
    <property type="entry name" value="recQ"/>
    <property type="match status" value="1"/>
</dbReference>
<dbReference type="GO" id="GO:0009378">
    <property type="term" value="F:four-way junction helicase activity"/>
    <property type="evidence" value="ECO:0007669"/>
    <property type="project" value="TreeGrafter"/>
</dbReference>
<dbReference type="InterPro" id="IPR011545">
    <property type="entry name" value="DEAD/DEAH_box_helicase_dom"/>
</dbReference>
<evidence type="ECO:0000256" key="6">
    <source>
        <dbReference type="ARBA" id="ARBA00022763"/>
    </source>
</evidence>
<dbReference type="InterPro" id="IPR044876">
    <property type="entry name" value="HRDC_dom_sf"/>
</dbReference>
<evidence type="ECO:0000259" key="19">
    <source>
        <dbReference type="PROSITE" id="PS51192"/>
    </source>
</evidence>
<name>A0A1Y0ITW4_9BACL</name>
<dbReference type="AlphaFoldDB" id="A0A1Y0ITW4"/>
<dbReference type="GO" id="GO:0006281">
    <property type="term" value="P:DNA repair"/>
    <property type="evidence" value="ECO:0007669"/>
    <property type="project" value="UniProtKB-KW"/>
</dbReference>
<dbReference type="InterPro" id="IPR004589">
    <property type="entry name" value="DNA_helicase_ATP-dep_RecQ"/>
</dbReference>
<keyword evidence="6" id="KW-0227">DNA damage</keyword>
<dbReference type="InterPro" id="IPR018982">
    <property type="entry name" value="RQC_domain"/>
</dbReference>
<dbReference type="SUPFAM" id="SSF52540">
    <property type="entry name" value="P-loop containing nucleoside triphosphate hydrolases"/>
    <property type="match status" value="2"/>
</dbReference>
<dbReference type="NCBIfam" id="TIGR00614">
    <property type="entry name" value="recQ_fam"/>
    <property type="match status" value="1"/>
</dbReference>
<evidence type="ECO:0000256" key="5">
    <source>
        <dbReference type="ARBA" id="ARBA00022741"/>
    </source>
</evidence>
<keyword evidence="14" id="KW-0413">Isomerase</keyword>
<dbReference type="InterPro" id="IPR032284">
    <property type="entry name" value="RecQ_Zn-bd"/>
</dbReference>
<keyword evidence="22" id="KW-1185">Reference proteome</keyword>
<dbReference type="InterPro" id="IPR006293">
    <property type="entry name" value="DNA_helicase_ATP-dep_RecQ_bac"/>
</dbReference>
<dbReference type="GO" id="GO:0030894">
    <property type="term" value="C:replisome"/>
    <property type="evidence" value="ECO:0007669"/>
    <property type="project" value="TreeGrafter"/>
</dbReference>
<comment type="similarity">
    <text evidence="3">Belongs to the helicase family. RecQ subfamily.</text>
</comment>
<dbReference type="PROSITE" id="PS51192">
    <property type="entry name" value="HELICASE_ATP_BIND_1"/>
    <property type="match status" value="1"/>
</dbReference>
<dbReference type="InterPro" id="IPR029491">
    <property type="entry name" value="Helicase_HTH"/>
</dbReference>
<organism evidence="21 22">
    <name type="scientific">Tumebacillus avium</name>
    <dbReference type="NCBI Taxonomy" id="1903704"/>
    <lineage>
        <taxon>Bacteria</taxon>
        <taxon>Bacillati</taxon>
        <taxon>Bacillota</taxon>
        <taxon>Bacilli</taxon>
        <taxon>Bacillales</taxon>
        <taxon>Alicyclobacillaceae</taxon>
        <taxon>Tumebacillus</taxon>
    </lineage>
</organism>
<dbReference type="GO" id="GO:0043138">
    <property type="term" value="F:3'-5' DNA helicase activity"/>
    <property type="evidence" value="ECO:0007669"/>
    <property type="project" value="UniProtKB-EC"/>
</dbReference>